<reference evidence="4 5" key="1">
    <citation type="submission" date="2019-12" db="EMBL/GenBank/DDBJ databases">
        <title>Halocatena pleomorpha gen. nov. sp. nov., an extremely halophilic archaeon of family Halobacteriaceae isolated from saltpan soil.</title>
        <authorList>
            <person name="Pal Y."/>
            <person name="Verma A."/>
            <person name="Krishnamurthi S."/>
            <person name="Kumar P."/>
        </authorList>
    </citation>
    <scope>NUCLEOTIDE SEQUENCE [LARGE SCALE GENOMIC DNA]</scope>
    <source>
        <strain evidence="4 5">JCM 16495</strain>
    </source>
</reference>
<dbReference type="CDD" id="cd16148">
    <property type="entry name" value="sulfatase_like"/>
    <property type="match status" value="1"/>
</dbReference>
<evidence type="ECO:0000256" key="1">
    <source>
        <dbReference type="ARBA" id="ARBA00008779"/>
    </source>
</evidence>
<protein>
    <submittedName>
        <fullName evidence="4">Sulfatase-like hydrolase/transferase</fullName>
    </submittedName>
</protein>
<keyword evidence="4" id="KW-0378">Hydrolase</keyword>
<dbReference type="PANTHER" id="PTHR42693">
    <property type="entry name" value="ARYLSULFATASE FAMILY MEMBER"/>
    <property type="match status" value="1"/>
</dbReference>
<accession>A0A6B0GGD3</accession>
<dbReference type="Gene3D" id="3.40.720.10">
    <property type="entry name" value="Alkaline Phosphatase, subunit A"/>
    <property type="match status" value="1"/>
</dbReference>
<feature type="region of interest" description="Disordered" evidence="2">
    <location>
        <begin position="428"/>
        <end position="458"/>
    </location>
</feature>
<evidence type="ECO:0000256" key="2">
    <source>
        <dbReference type="SAM" id="MobiDB-lite"/>
    </source>
</evidence>
<feature type="domain" description="Sulfatase N-terminal" evidence="3">
    <location>
        <begin position="4"/>
        <end position="323"/>
    </location>
</feature>
<gene>
    <name evidence="4" type="ORF">GQS65_03530</name>
</gene>
<evidence type="ECO:0000313" key="5">
    <source>
        <dbReference type="Proteomes" id="UP000451471"/>
    </source>
</evidence>
<dbReference type="InterPro" id="IPR000917">
    <property type="entry name" value="Sulfatase_N"/>
</dbReference>
<organism evidence="4 5">
    <name type="scientific">Halomarina oriensis</name>
    <dbReference type="NCBI Taxonomy" id="671145"/>
    <lineage>
        <taxon>Archaea</taxon>
        <taxon>Methanobacteriati</taxon>
        <taxon>Methanobacteriota</taxon>
        <taxon>Stenosarchaea group</taxon>
        <taxon>Halobacteria</taxon>
        <taxon>Halobacteriales</taxon>
        <taxon>Natronomonadaceae</taxon>
        <taxon>Halomarina</taxon>
    </lineage>
</organism>
<evidence type="ECO:0000313" key="4">
    <source>
        <dbReference type="EMBL" id="MWG33570.1"/>
    </source>
</evidence>
<comment type="caution">
    <text evidence="4">The sequence shown here is derived from an EMBL/GenBank/DDBJ whole genome shotgun (WGS) entry which is preliminary data.</text>
</comment>
<dbReference type="AlphaFoldDB" id="A0A6B0GGD3"/>
<evidence type="ECO:0000259" key="3">
    <source>
        <dbReference type="Pfam" id="PF00884"/>
    </source>
</evidence>
<dbReference type="SUPFAM" id="SSF53649">
    <property type="entry name" value="Alkaline phosphatase-like"/>
    <property type="match status" value="1"/>
</dbReference>
<comment type="similarity">
    <text evidence="1">Belongs to the sulfatase family.</text>
</comment>
<dbReference type="PANTHER" id="PTHR42693:SF33">
    <property type="entry name" value="ARYLSULFATASE"/>
    <property type="match status" value="1"/>
</dbReference>
<keyword evidence="5" id="KW-1185">Reference proteome</keyword>
<dbReference type="InterPro" id="IPR017850">
    <property type="entry name" value="Alkaline_phosphatase_core_sf"/>
</dbReference>
<dbReference type="GO" id="GO:0004065">
    <property type="term" value="F:arylsulfatase activity"/>
    <property type="evidence" value="ECO:0007669"/>
    <property type="project" value="TreeGrafter"/>
</dbReference>
<dbReference type="InterPro" id="IPR050738">
    <property type="entry name" value="Sulfatase"/>
</dbReference>
<keyword evidence="4" id="KW-0808">Transferase</keyword>
<feature type="compositionally biased region" description="Basic and acidic residues" evidence="2">
    <location>
        <begin position="439"/>
        <end position="458"/>
    </location>
</feature>
<dbReference type="Pfam" id="PF00884">
    <property type="entry name" value="Sulfatase"/>
    <property type="match status" value="1"/>
</dbReference>
<proteinExistence type="inferred from homology"/>
<sequence length="458" mass="49204">MAATFVLITVDSLRADAQHAMPTLQRLAADGTSFSRAYARGNWTPFSFPSLLGSDPVFTGGSRVGPSAAPTLAERLQSVGIETVGLNAANGFLTEHWGYDRGFDTFETFLGGPRWIAAHPTVNGWIQLLAAPGRRAVAKLRGDDDRIAVDTSHLKALEDHAADAIRSADGPLFCWLHYMDTHTPYLPAPRHVRAVSGGTGSGTMLRAHVNAGLGREVDDRALDDLRTLYHGAAHQVDASIGRVVETLREAGRGDATVLVAGDHGEEFQEHGHLAHYPKLYRELVHVPFVVGRADGEGTASDGRTVEDPVGLDAVPPTVCDAFDLPTEGFDGESVLPTVRGESSLDAAPVVSVAVRGPSVTSQPIPRRLDDGELLVSVRDDRFTYIHHTESGHVELYDREADAGEQRDLADEPALTEVRTRFEELATEHAATLGGGEGDDGPRAVPDDVNDRLKALGYR</sequence>
<dbReference type="Proteomes" id="UP000451471">
    <property type="component" value="Unassembled WGS sequence"/>
</dbReference>
<dbReference type="EMBL" id="WSZK01000008">
    <property type="protein sequence ID" value="MWG33570.1"/>
    <property type="molecule type" value="Genomic_DNA"/>
</dbReference>
<dbReference type="GO" id="GO:0016740">
    <property type="term" value="F:transferase activity"/>
    <property type="evidence" value="ECO:0007669"/>
    <property type="project" value="UniProtKB-KW"/>
</dbReference>
<name>A0A6B0GGD3_9EURY</name>